<organism evidence="8 9">
    <name type="scientific">Panicum miliaceum</name>
    <name type="common">Proso millet</name>
    <name type="synonym">Broomcorn millet</name>
    <dbReference type="NCBI Taxonomy" id="4540"/>
    <lineage>
        <taxon>Eukaryota</taxon>
        <taxon>Viridiplantae</taxon>
        <taxon>Streptophyta</taxon>
        <taxon>Embryophyta</taxon>
        <taxon>Tracheophyta</taxon>
        <taxon>Spermatophyta</taxon>
        <taxon>Magnoliopsida</taxon>
        <taxon>Liliopsida</taxon>
        <taxon>Poales</taxon>
        <taxon>Poaceae</taxon>
        <taxon>PACMAD clade</taxon>
        <taxon>Panicoideae</taxon>
        <taxon>Panicodae</taxon>
        <taxon>Paniceae</taxon>
        <taxon>Panicinae</taxon>
        <taxon>Panicum</taxon>
        <taxon>Panicum sect. Panicum</taxon>
    </lineage>
</organism>
<dbReference type="InterPro" id="IPR056789">
    <property type="entry name" value="LRR_R13L1-DRL21"/>
</dbReference>
<evidence type="ECO:0000259" key="7">
    <source>
        <dbReference type="Pfam" id="PF25019"/>
    </source>
</evidence>
<comment type="caution">
    <text evidence="8">The sequence shown here is derived from an EMBL/GenBank/DDBJ whole genome shotgun (WGS) entry which is preliminary data.</text>
</comment>
<dbReference type="PANTHER" id="PTHR47186:SF49">
    <property type="entry name" value="NB-ARC DOMAIN-CONTAINING PROTEIN"/>
    <property type="match status" value="1"/>
</dbReference>
<dbReference type="GO" id="GO:0000166">
    <property type="term" value="F:nucleotide binding"/>
    <property type="evidence" value="ECO:0007669"/>
    <property type="project" value="UniProtKB-KW"/>
</dbReference>
<evidence type="ECO:0000313" key="8">
    <source>
        <dbReference type="EMBL" id="RLN23046.1"/>
    </source>
</evidence>
<dbReference type="Pfam" id="PF18052">
    <property type="entry name" value="Rx_N"/>
    <property type="match status" value="1"/>
</dbReference>
<dbReference type="InterPro" id="IPR032675">
    <property type="entry name" value="LRR_dom_sf"/>
</dbReference>
<keyword evidence="3" id="KW-0677">Repeat</keyword>
<dbReference type="Gene3D" id="3.80.10.10">
    <property type="entry name" value="Ribonuclease Inhibitor"/>
    <property type="match status" value="1"/>
</dbReference>
<dbReference type="Proteomes" id="UP000275267">
    <property type="component" value="Unassembled WGS sequence"/>
</dbReference>
<protein>
    <submittedName>
        <fullName evidence="8">NBS-LRR disease resistance protein</fullName>
    </submittedName>
</protein>
<evidence type="ECO:0000313" key="9">
    <source>
        <dbReference type="Proteomes" id="UP000275267"/>
    </source>
</evidence>
<feature type="domain" description="R13L1/DRL21-like LRR repeat region" evidence="7">
    <location>
        <begin position="123"/>
        <end position="255"/>
    </location>
</feature>
<keyword evidence="5" id="KW-0611">Plant defense</keyword>
<accession>A0A3L6SKC9</accession>
<evidence type="ECO:0000256" key="4">
    <source>
        <dbReference type="ARBA" id="ARBA00022741"/>
    </source>
</evidence>
<dbReference type="GO" id="GO:0006952">
    <property type="term" value="P:defense response"/>
    <property type="evidence" value="ECO:0007669"/>
    <property type="project" value="UniProtKB-KW"/>
</dbReference>
<keyword evidence="9" id="KW-1185">Reference proteome</keyword>
<evidence type="ECO:0000256" key="1">
    <source>
        <dbReference type="ARBA" id="ARBA00008894"/>
    </source>
</evidence>
<name>A0A3L6SKC9_PANMI</name>
<dbReference type="OrthoDB" id="765493at2759"/>
<keyword evidence="4" id="KW-0547">Nucleotide-binding</keyword>
<gene>
    <name evidence="8" type="ORF">C2845_PM07G01510</name>
</gene>
<sequence>MVDALVSTCLAKLGALMEEEVVRTLAVRKDIKRLRKKLIYFSSVRENAEAQAMEDSGAETWYRDLKHLMFDIEDIIDLTMVNSRNQASSVDKALTSIPRGIGKFQHLYNLKGVFENGTAGFTLDELQNLSKIRHLWIEKLEKAMPRSTMVLSSMVHLKELGLSCTMDADPNNRTHYQTEQIERIQRVHEKLVPSRKLECIFFYGFPGVRLPGWLCSEPQDKLPHLGHMHFNECIAFSELPPAGQLPELQVLHVKGADAIRNTGAELPGKGVRMTLGSSTKVFPKLELIHISDMPNWETWSLSTVGLCSQDTTGDSHQVTLMPLKRVSLLHCPKLRALPEGLHRAANLREVRIEGAHSLHEIVNLPVVVLLKVKHNRGLRRIANLPKLEDLFVQDCPALDQAENLGKLKRLGIVGCAKAEQFRSNQAKMSANVVVLFLQICSSKIKDRMKTVKAGSKTHMTIEDLEADS</sequence>
<comment type="similarity">
    <text evidence="1">Belongs to the disease resistance NB-LRR family.</text>
</comment>
<proteinExistence type="inferred from homology"/>
<keyword evidence="2" id="KW-0433">Leucine-rich repeat</keyword>
<dbReference type="EMBL" id="PQIB02000004">
    <property type="protein sequence ID" value="RLN23046.1"/>
    <property type="molecule type" value="Genomic_DNA"/>
</dbReference>
<feature type="domain" description="Disease resistance N-terminal" evidence="6">
    <location>
        <begin position="6"/>
        <end position="89"/>
    </location>
</feature>
<evidence type="ECO:0000259" key="6">
    <source>
        <dbReference type="Pfam" id="PF18052"/>
    </source>
</evidence>
<dbReference type="InterPro" id="IPR041118">
    <property type="entry name" value="Rx_N"/>
</dbReference>
<dbReference type="AlphaFoldDB" id="A0A3L6SKC9"/>
<evidence type="ECO:0000256" key="5">
    <source>
        <dbReference type="ARBA" id="ARBA00022821"/>
    </source>
</evidence>
<dbReference type="STRING" id="4540.A0A3L6SKC9"/>
<evidence type="ECO:0000256" key="3">
    <source>
        <dbReference type="ARBA" id="ARBA00022737"/>
    </source>
</evidence>
<reference evidence="9" key="1">
    <citation type="journal article" date="2019" name="Nat. Commun.">
        <title>The genome of broomcorn millet.</title>
        <authorList>
            <person name="Zou C."/>
            <person name="Miki D."/>
            <person name="Li D."/>
            <person name="Tang Q."/>
            <person name="Xiao L."/>
            <person name="Rajput S."/>
            <person name="Deng P."/>
            <person name="Jia W."/>
            <person name="Huang R."/>
            <person name="Zhang M."/>
            <person name="Sun Y."/>
            <person name="Hu J."/>
            <person name="Fu X."/>
            <person name="Schnable P.S."/>
            <person name="Li F."/>
            <person name="Zhang H."/>
            <person name="Feng B."/>
            <person name="Zhu X."/>
            <person name="Liu R."/>
            <person name="Schnable J.C."/>
            <person name="Zhu J.-K."/>
            <person name="Zhang H."/>
        </authorList>
    </citation>
    <scope>NUCLEOTIDE SEQUENCE [LARGE SCALE GENOMIC DNA]</scope>
</reference>
<dbReference type="SUPFAM" id="SSF52047">
    <property type="entry name" value="RNI-like"/>
    <property type="match status" value="1"/>
</dbReference>
<dbReference type="Pfam" id="PF25019">
    <property type="entry name" value="LRR_R13L1-DRL21"/>
    <property type="match status" value="1"/>
</dbReference>
<dbReference type="Gene3D" id="1.20.5.4130">
    <property type="match status" value="1"/>
</dbReference>
<dbReference type="PANTHER" id="PTHR47186">
    <property type="entry name" value="LEUCINE-RICH REPEAT-CONTAINING PROTEIN 57"/>
    <property type="match status" value="1"/>
</dbReference>
<evidence type="ECO:0000256" key="2">
    <source>
        <dbReference type="ARBA" id="ARBA00022614"/>
    </source>
</evidence>